<dbReference type="VEuPathDB" id="VectorBase:CSON007099"/>
<protein>
    <submittedName>
        <fullName evidence="1">CSON007099 protein</fullName>
    </submittedName>
</protein>
<gene>
    <name evidence="1" type="primary">CSON007099</name>
</gene>
<sequence length="94" mass="9980">MPAYGDDGTQVKSEKSGIDCGGLEGGIGSGAGAANYIQFSACPQYDPSKPQAVLSSSLSLKLHSAYMEFPVHQMVYKGNHGICVFCQVLNYSRD</sequence>
<evidence type="ECO:0000313" key="1">
    <source>
        <dbReference type="EMBL" id="SSX22618.1"/>
    </source>
</evidence>
<organism evidence="1">
    <name type="scientific">Culicoides sonorensis</name>
    <name type="common">Biting midge</name>
    <dbReference type="NCBI Taxonomy" id="179676"/>
    <lineage>
        <taxon>Eukaryota</taxon>
        <taxon>Metazoa</taxon>
        <taxon>Ecdysozoa</taxon>
        <taxon>Arthropoda</taxon>
        <taxon>Hexapoda</taxon>
        <taxon>Insecta</taxon>
        <taxon>Pterygota</taxon>
        <taxon>Neoptera</taxon>
        <taxon>Endopterygota</taxon>
        <taxon>Diptera</taxon>
        <taxon>Nematocera</taxon>
        <taxon>Chironomoidea</taxon>
        <taxon>Ceratopogonidae</taxon>
        <taxon>Ceratopogoninae</taxon>
        <taxon>Culicoides</taxon>
        <taxon>Monoculicoides</taxon>
    </lineage>
</organism>
<proteinExistence type="predicted"/>
<name>A0A336M995_CULSO</name>
<dbReference type="EMBL" id="UFQT01000266">
    <property type="protein sequence ID" value="SSX22618.1"/>
    <property type="molecule type" value="Genomic_DNA"/>
</dbReference>
<dbReference type="AlphaFoldDB" id="A0A336M995"/>
<reference evidence="1" key="1">
    <citation type="submission" date="2018-07" db="EMBL/GenBank/DDBJ databases">
        <authorList>
            <person name="Quirk P.G."/>
            <person name="Krulwich T.A."/>
        </authorList>
    </citation>
    <scope>NUCLEOTIDE SEQUENCE</scope>
</reference>
<accession>A0A336M995</accession>